<dbReference type="GO" id="GO:0006913">
    <property type="term" value="P:nucleocytoplasmic transport"/>
    <property type="evidence" value="ECO:0007669"/>
    <property type="project" value="TreeGrafter"/>
</dbReference>
<dbReference type="GO" id="GO:0005096">
    <property type="term" value="F:GTPase activator activity"/>
    <property type="evidence" value="ECO:0007669"/>
    <property type="project" value="UniProtKB-KW"/>
</dbReference>
<gene>
    <name evidence="5" type="ORF">CAN33_004950</name>
</gene>
<evidence type="ECO:0000256" key="4">
    <source>
        <dbReference type="SAM" id="MobiDB-lite"/>
    </source>
</evidence>
<dbReference type="Gene3D" id="3.80.10.10">
    <property type="entry name" value="Ribonuclease Inhibitor"/>
    <property type="match status" value="1"/>
</dbReference>
<dbReference type="GO" id="GO:0031267">
    <property type="term" value="F:small GTPase binding"/>
    <property type="evidence" value="ECO:0007669"/>
    <property type="project" value="TreeGrafter"/>
</dbReference>
<protein>
    <submittedName>
        <fullName evidence="5">Formyltetrahydrofolate synthetase</fullName>
    </submittedName>
</protein>
<dbReference type="PANTHER" id="PTHR24113">
    <property type="entry name" value="RAN GTPASE-ACTIVATING PROTEIN 1"/>
    <property type="match status" value="1"/>
</dbReference>
<dbReference type="VEuPathDB" id="FungiDB:ATCC64974_52710"/>
<feature type="region of interest" description="Disordered" evidence="4">
    <location>
        <begin position="340"/>
        <end position="359"/>
    </location>
</feature>
<dbReference type="InterPro" id="IPR032675">
    <property type="entry name" value="LRR_dom_sf"/>
</dbReference>
<name>A0A505I9K6_ASPNG</name>
<dbReference type="CDD" id="cd00116">
    <property type="entry name" value="LRR_RI"/>
    <property type="match status" value="1"/>
</dbReference>
<dbReference type="GO" id="GO:0005829">
    <property type="term" value="C:cytosol"/>
    <property type="evidence" value="ECO:0007669"/>
    <property type="project" value="TreeGrafter"/>
</dbReference>
<dbReference type="GO" id="GO:0005634">
    <property type="term" value="C:nucleus"/>
    <property type="evidence" value="ECO:0007669"/>
    <property type="project" value="TreeGrafter"/>
</dbReference>
<dbReference type="SUPFAM" id="SSF52047">
    <property type="entry name" value="RNI-like"/>
    <property type="match status" value="1"/>
</dbReference>
<proteinExistence type="predicted"/>
<organism evidence="5 6">
    <name type="scientific">Aspergillus niger</name>
    <dbReference type="NCBI Taxonomy" id="5061"/>
    <lineage>
        <taxon>Eukaryota</taxon>
        <taxon>Fungi</taxon>
        <taxon>Dikarya</taxon>
        <taxon>Ascomycota</taxon>
        <taxon>Pezizomycotina</taxon>
        <taxon>Eurotiomycetes</taxon>
        <taxon>Eurotiomycetidae</taxon>
        <taxon>Eurotiales</taxon>
        <taxon>Aspergillaceae</taxon>
        <taxon>Aspergillus</taxon>
        <taxon>Aspergillus subgen. Circumdati</taxon>
    </lineage>
</organism>
<evidence type="ECO:0000256" key="3">
    <source>
        <dbReference type="ARBA" id="ARBA00022737"/>
    </source>
</evidence>
<sequence>MAPPKVFSIEGKGLKLDTAEDIESHIKPLLEATDYTEIRFGGNTLGVPACERLAAVLSTQKSLEVAELADIFTSRLLSEIPDALTFLLNALLEITTLHTVNLSDNAFGANTQKPLVDFLARHTPLRHLILNNNGMGPEAGSNIAKALTELAQRKEEARKEGKEVPLLESIVCGRNRLENGSMAAWARAYEVHAVGMRSVKMTQNGIRQEGISMLLKDGLRHCSALEVLDLQDNTFTIMGSTALAGVVSSWPSLRELGVSDCLLSGRGGVKVAQALAEAKNQKVQTLRLQYNEITAEGVKQFLHATKTALPALRRIELNGNIFNEDDNNVTELREILEARQEEHGQDDDPEDMWGKKDDDVDKLADVLGKTGL</sequence>
<keyword evidence="2" id="KW-0433">Leucine-rich repeat</keyword>
<dbReference type="SMART" id="SM00368">
    <property type="entry name" value="LRR_RI"/>
    <property type="match status" value="7"/>
</dbReference>
<dbReference type="VEuPathDB" id="FungiDB:ASPNIDRAFT2_1107092"/>
<dbReference type="GO" id="GO:0048471">
    <property type="term" value="C:perinuclear region of cytoplasm"/>
    <property type="evidence" value="ECO:0007669"/>
    <property type="project" value="TreeGrafter"/>
</dbReference>
<dbReference type="VEuPathDB" id="FungiDB:M747DRAFT_293688"/>
<evidence type="ECO:0000256" key="1">
    <source>
        <dbReference type="ARBA" id="ARBA00022468"/>
    </source>
</evidence>
<dbReference type="PANTHER" id="PTHR24113:SF12">
    <property type="entry name" value="RAN GTPASE-ACTIVATING PROTEIN 1"/>
    <property type="match status" value="1"/>
</dbReference>
<dbReference type="EMBL" id="NKJJ02000003">
    <property type="protein sequence ID" value="TPR08591.1"/>
    <property type="molecule type" value="Genomic_DNA"/>
</dbReference>
<dbReference type="AlphaFoldDB" id="A0A505I9K6"/>
<dbReference type="Pfam" id="PF13516">
    <property type="entry name" value="LRR_6"/>
    <property type="match status" value="2"/>
</dbReference>
<reference evidence="6" key="1">
    <citation type="submission" date="2018-10" db="EMBL/GenBank/DDBJ databases">
        <title>FDA dAtabase for Regulatory Grade micrObial Sequences (FDA-ARGOS): Supporting development and validation of Infectious Disease Dx tests.</title>
        <authorList>
            <person name="Kerrigan L."/>
            <person name="Tallon L."/>
            <person name="Sadzewicz L."/>
            <person name="Sengamalay N."/>
            <person name="Ott S."/>
            <person name="Godinez A."/>
            <person name="Nagaraj S."/>
            <person name="Vavikolanu K."/>
            <person name="Nadendla S."/>
            <person name="George J."/>
            <person name="Sichtig H."/>
        </authorList>
    </citation>
    <scope>NUCLEOTIDE SEQUENCE [LARGE SCALE GENOMIC DNA]</scope>
    <source>
        <strain evidence="6">FDAARGOS_311</strain>
    </source>
</reference>
<evidence type="ECO:0000313" key="6">
    <source>
        <dbReference type="Proteomes" id="UP000197666"/>
    </source>
</evidence>
<keyword evidence="3" id="KW-0677">Repeat</keyword>
<evidence type="ECO:0000256" key="2">
    <source>
        <dbReference type="ARBA" id="ARBA00022614"/>
    </source>
</evidence>
<evidence type="ECO:0000313" key="5">
    <source>
        <dbReference type="EMBL" id="TPR08591.1"/>
    </source>
</evidence>
<dbReference type="InterPro" id="IPR001611">
    <property type="entry name" value="Leu-rich_rpt"/>
</dbReference>
<accession>A0A505I9K6</accession>
<dbReference type="VEuPathDB" id="FungiDB:An02g12610"/>
<keyword evidence="1" id="KW-0343">GTPase activation</keyword>
<dbReference type="Proteomes" id="UP000197666">
    <property type="component" value="Unassembled WGS sequence"/>
</dbReference>
<dbReference type="InterPro" id="IPR027038">
    <property type="entry name" value="RanGap"/>
</dbReference>
<comment type="caution">
    <text evidence="5">The sequence shown here is derived from an EMBL/GenBank/DDBJ whole genome shotgun (WGS) entry which is preliminary data.</text>
</comment>